<feature type="signal peptide" evidence="9">
    <location>
        <begin position="1"/>
        <end position="26"/>
    </location>
</feature>
<keyword evidence="4 9" id="KW-0732">Signal</keyword>
<keyword evidence="5" id="KW-1133">Transmembrane helix</keyword>
<keyword evidence="12" id="KW-1185">Reference proteome</keyword>
<accession>A0A8K0NBF1</accession>
<dbReference type="GO" id="GO:0016020">
    <property type="term" value="C:membrane"/>
    <property type="evidence" value="ECO:0007669"/>
    <property type="project" value="UniProtKB-SubCell"/>
</dbReference>
<dbReference type="PANTHER" id="PTHR22811">
    <property type="entry name" value="TRANSMEMBRANE EMP24 DOMAIN-CONTAINING PROTEIN"/>
    <property type="match status" value="1"/>
</dbReference>
<dbReference type="EMBL" id="CM017884">
    <property type="protein sequence ID" value="KAG1366662.1"/>
    <property type="molecule type" value="Genomic_DNA"/>
</dbReference>
<dbReference type="OrthoDB" id="759142at2759"/>
<evidence type="ECO:0000256" key="4">
    <source>
        <dbReference type="ARBA" id="ARBA00022729"/>
    </source>
</evidence>
<comment type="similarity">
    <text evidence="2 7">Belongs to the EMP24/GP25L family.</text>
</comment>
<reference evidence="11" key="1">
    <citation type="journal article" date="2017" name="Gigascience">
        <title>The genome draft of coconut (Cocos nucifera).</title>
        <authorList>
            <person name="Xiao Y."/>
            <person name="Xu P."/>
            <person name="Fan H."/>
            <person name="Baudouin L."/>
            <person name="Xia W."/>
            <person name="Bocs S."/>
            <person name="Xu J."/>
            <person name="Li Q."/>
            <person name="Guo A."/>
            <person name="Zhou L."/>
            <person name="Li J."/>
            <person name="Wu Y."/>
            <person name="Ma Z."/>
            <person name="Armero A."/>
            <person name="Issali A.E."/>
            <person name="Liu N."/>
            <person name="Peng M."/>
            <person name="Yang Y."/>
        </authorList>
    </citation>
    <scope>NUCLEOTIDE SEQUENCE</scope>
    <source>
        <tissue evidence="11">Spear leaf of Hainan Tall coconut</tissue>
    </source>
</reference>
<dbReference type="InterPro" id="IPR015720">
    <property type="entry name" value="Emp24-like"/>
</dbReference>
<organism evidence="11 12">
    <name type="scientific">Cocos nucifera</name>
    <name type="common">Coconut palm</name>
    <dbReference type="NCBI Taxonomy" id="13894"/>
    <lineage>
        <taxon>Eukaryota</taxon>
        <taxon>Viridiplantae</taxon>
        <taxon>Streptophyta</taxon>
        <taxon>Embryophyta</taxon>
        <taxon>Tracheophyta</taxon>
        <taxon>Spermatophyta</taxon>
        <taxon>Magnoliopsida</taxon>
        <taxon>Liliopsida</taxon>
        <taxon>Arecaceae</taxon>
        <taxon>Arecoideae</taxon>
        <taxon>Cocoseae</taxon>
        <taxon>Attaleinae</taxon>
        <taxon>Cocos</taxon>
    </lineage>
</organism>
<sequence>MILRPTPALLLCSVLLLILLPPGATAVRLSLPSSGAKCVSEEIQPNVVVLADYVVVPKDPTRIPTLSATVTSPFGNTLHHQENATSGRFAFTTTEAGNYVACFWIDSSDKSVGAGVNLDWKIGIAAKDWDSVAKKEKIEGVELKLRKLEANVDSIHKNLLYIRTRETELRGVIVASEEVLPKEETYLDQHLIYVFHCAILLSEIRGIQKKVDKVYITSFSYTAG</sequence>
<keyword evidence="3 7" id="KW-0812">Transmembrane</keyword>
<dbReference type="InterPro" id="IPR009038">
    <property type="entry name" value="GOLD_dom"/>
</dbReference>
<evidence type="ECO:0000256" key="9">
    <source>
        <dbReference type="SAM" id="SignalP"/>
    </source>
</evidence>
<dbReference type="PROSITE" id="PS50866">
    <property type="entry name" value="GOLD"/>
    <property type="match status" value="1"/>
</dbReference>
<evidence type="ECO:0000256" key="2">
    <source>
        <dbReference type="ARBA" id="ARBA00007104"/>
    </source>
</evidence>
<keyword evidence="6" id="KW-0472">Membrane</keyword>
<reference evidence="11" key="2">
    <citation type="submission" date="2019-07" db="EMBL/GenBank/DDBJ databases">
        <authorList>
            <person name="Yang Y."/>
            <person name="Bocs S."/>
            <person name="Baudouin L."/>
        </authorList>
    </citation>
    <scope>NUCLEOTIDE SEQUENCE</scope>
    <source>
        <tissue evidence="11">Spear leaf of Hainan Tall coconut</tissue>
    </source>
</reference>
<evidence type="ECO:0000256" key="7">
    <source>
        <dbReference type="RuleBase" id="RU003827"/>
    </source>
</evidence>
<evidence type="ECO:0000256" key="6">
    <source>
        <dbReference type="ARBA" id="ARBA00023136"/>
    </source>
</evidence>
<evidence type="ECO:0000313" key="11">
    <source>
        <dbReference type="EMBL" id="KAG1366662.1"/>
    </source>
</evidence>
<comment type="subcellular location">
    <subcellularLocation>
        <location evidence="1 7">Membrane</location>
        <topology evidence="1 7">Single-pass type I membrane protein</topology>
    </subcellularLocation>
</comment>
<evidence type="ECO:0000256" key="5">
    <source>
        <dbReference type="ARBA" id="ARBA00022989"/>
    </source>
</evidence>
<dbReference type="Proteomes" id="UP000797356">
    <property type="component" value="Chromosome 13"/>
</dbReference>
<dbReference type="SMART" id="SM01190">
    <property type="entry name" value="EMP24_GP25L"/>
    <property type="match status" value="1"/>
</dbReference>
<comment type="caution">
    <text evidence="11">The sequence shown here is derived from an EMBL/GenBank/DDBJ whole genome shotgun (WGS) entry which is preliminary data.</text>
</comment>
<dbReference type="AlphaFoldDB" id="A0A8K0NBF1"/>
<evidence type="ECO:0000256" key="3">
    <source>
        <dbReference type="ARBA" id="ARBA00022692"/>
    </source>
</evidence>
<evidence type="ECO:0000259" key="10">
    <source>
        <dbReference type="PROSITE" id="PS50866"/>
    </source>
</evidence>
<protein>
    <submittedName>
        <fullName evidence="11">Transmembrane emp24 domain-containing protein p24delta6</fullName>
    </submittedName>
</protein>
<proteinExistence type="inferred from homology"/>
<feature type="coiled-coil region" evidence="8">
    <location>
        <begin position="131"/>
        <end position="158"/>
    </location>
</feature>
<feature type="chain" id="PRO_5035458603" evidence="9">
    <location>
        <begin position="27"/>
        <end position="224"/>
    </location>
</feature>
<gene>
    <name evidence="11" type="ORF">COCNU_13G004520</name>
</gene>
<name>A0A8K0NBF1_COCNU</name>
<evidence type="ECO:0000313" key="12">
    <source>
        <dbReference type="Proteomes" id="UP000797356"/>
    </source>
</evidence>
<dbReference type="Pfam" id="PF01105">
    <property type="entry name" value="EMP24_GP25L"/>
    <property type="match status" value="1"/>
</dbReference>
<evidence type="ECO:0000256" key="1">
    <source>
        <dbReference type="ARBA" id="ARBA00004479"/>
    </source>
</evidence>
<evidence type="ECO:0000256" key="8">
    <source>
        <dbReference type="SAM" id="Coils"/>
    </source>
</evidence>
<keyword evidence="8" id="KW-0175">Coiled coil</keyword>
<feature type="domain" description="GOLD" evidence="10">
    <location>
        <begin position="36"/>
        <end position="147"/>
    </location>
</feature>